<keyword evidence="3" id="KW-1185">Reference proteome</keyword>
<sequence>MSQALFPAWRPTADGRAALATLSRRLQTARPLDAPSLQLRRPDQWHVTLCYIGNGLSPCVPAALRDAFAGAAAQIPPHAWTIERLAYWHHSGAVVALPAPCPSLQALCDATRDAIRRAGIVPAAVTTRPHLTLAYLDRGLPAQAWPGAVDCTGVMFQIEHFELLFNPGGRYEALGTWPLTGTTPPPHQETLFP</sequence>
<dbReference type="InterPro" id="IPR004175">
    <property type="entry name" value="RNA_CPDase"/>
</dbReference>
<dbReference type="EMBL" id="CP023406">
    <property type="protein sequence ID" value="ATD67112.1"/>
    <property type="molecule type" value="Genomic_DNA"/>
</dbReference>
<evidence type="ECO:0000256" key="1">
    <source>
        <dbReference type="ARBA" id="ARBA00022801"/>
    </source>
</evidence>
<dbReference type="PANTHER" id="PTHR35561:SF1">
    <property type="entry name" value="RNA 2',3'-CYCLIC PHOSPHODIESTERASE"/>
    <property type="match status" value="1"/>
</dbReference>
<accession>A0A290XD87</accession>
<dbReference type="OrthoDB" id="9793819at2"/>
<dbReference type="Proteomes" id="UP000218968">
    <property type="component" value="Chromosome"/>
</dbReference>
<gene>
    <name evidence="2" type="ORF">CNR27_06340</name>
</gene>
<dbReference type="AlphaFoldDB" id="A0A290XD87"/>
<name>A0A290XD87_9GAMM</name>
<dbReference type="GO" id="GO:0008664">
    <property type="term" value="F:RNA 2',3'-cyclic 3'-phosphodiesterase activity"/>
    <property type="evidence" value="ECO:0007669"/>
    <property type="project" value="InterPro"/>
</dbReference>
<evidence type="ECO:0000313" key="2">
    <source>
        <dbReference type="EMBL" id="ATD67112.1"/>
    </source>
</evidence>
<keyword evidence="1" id="KW-0378">Hydrolase</keyword>
<protein>
    <recommendedName>
        <fullName evidence="4">2'-5' RNA ligase</fullName>
    </recommendedName>
</protein>
<organism evidence="2 3">
    <name type="scientific">Luteimonas chenhongjianii</name>
    <dbReference type="NCBI Taxonomy" id="2006110"/>
    <lineage>
        <taxon>Bacteria</taxon>
        <taxon>Pseudomonadati</taxon>
        <taxon>Pseudomonadota</taxon>
        <taxon>Gammaproteobacteria</taxon>
        <taxon>Lysobacterales</taxon>
        <taxon>Lysobacteraceae</taxon>
        <taxon>Luteimonas</taxon>
    </lineage>
</organism>
<dbReference type="InterPro" id="IPR009097">
    <property type="entry name" value="Cyclic_Pdiesterase"/>
</dbReference>
<proteinExistence type="predicted"/>
<evidence type="ECO:0000313" key="3">
    <source>
        <dbReference type="Proteomes" id="UP000218968"/>
    </source>
</evidence>
<dbReference type="Gene3D" id="3.90.1140.10">
    <property type="entry name" value="Cyclic phosphodiesterase"/>
    <property type="match status" value="1"/>
</dbReference>
<dbReference type="SUPFAM" id="SSF55144">
    <property type="entry name" value="LigT-like"/>
    <property type="match status" value="1"/>
</dbReference>
<dbReference type="GO" id="GO:0004113">
    <property type="term" value="F:2',3'-cyclic-nucleotide 3'-phosphodiesterase activity"/>
    <property type="evidence" value="ECO:0007669"/>
    <property type="project" value="InterPro"/>
</dbReference>
<evidence type="ECO:0008006" key="4">
    <source>
        <dbReference type="Google" id="ProtNLM"/>
    </source>
</evidence>
<dbReference type="RefSeq" id="WP_096297434.1">
    <property type="nucleotide sequence ID" value="NZ_CP023406.1"/>
</dbReference>
<reference evidence="3" key="1">
    <citation type="submission" date="2017-09" db="EMBL/GenBank/DDBJ databases">
        <title>Luteimonas liuhanmingii sp.nov., isolated from the intestinal contents of Tibetan Plateau Pika in Yushu, Qinghai Province, China.</title>
        <authorList>
            <person name="Gui Z."/>
        </authorList>
    </citation>
    <scope>NUCLEOTIDE SEQUENCE [LARGE SCALE GENOMIC DNA]</scope>
    <source>
        <strain evidence="3">100111</strain>
    </source>
</reference>
<dbReference type="KEGG" id="lum:CNR27_06340"/>
<dbReference type="PANTHER" id="PTHR35561">
    <property type="entry name" value="RNA 2',3'-CYCLIC PHOSPHODIESTERASE"/>
    <property type="match status" value="1"/>
</dbReference>
<dbReference type="Pfam" id="PF13563">
    <property type="entry name" value="2_5_RNA_ligase2"/>
    <property type="match status" value="1"/>
</dbReference>